<feature type="domain" description="DUF8212" evidence="2">
    <location>
        <begin position="292"/>
        <end position="318"/>
    </location>
</feature>
<dbReference type="Pfam" id="PF26640">
    <property type="entry name" value="DUF8212"/>
    <property type="match status" value="1"/>
</dbReference>
<accession>A0A4Z0Z8W4</accession>
<dbReference type="PANTHER" id="PTHR10622:SF10">
    <property type="entry name" value="HET DOMAIN-CONTAINING PROTEIN"/>
    <property type="match status" value="1"/>
</dbReference>
<evidence type="ECO:0000313" key="4">
    <source>
        <dbReference type="Proteomes" id="UP000297716"/>
    </source>
</evidence>
<sequence length="696" mass="79305">MRFINTITLELEDRLEIIPRYAILSHTWGDEEVTLQDWLTPETRDHLFSLLEILENEENEGHAYGSLGTRPLATFVNKAEVQLGDPDWRLVLGPNDRLNRFGYWKILKTCLQARQDGLNYLWVDTNCIDKTSSAELSEAINSMYAWYRNSSICYAYLSDVLIPDPTYDAADLETGQSGTHLQGSSLNSFRKSRWFRRGWTLQELLAPRKVRFYSRNWTPIGTKYDMAPLLANITRVDEKYLLYAQDIRSASVAQRMAAVADRTTTRPEDIAYCLLGLFNVNMPLLYGEGAMAFVRLQEEIMKVSDDHSIFAWTWIDRLTGKMSAKIVAARRGSLSLEHKLNFPANRVGALLRTSMRREIKRPTLIAPDPACFFDASTVPILKPSGSSGIFTMTNAGLSISLPIMRHPGKKLFFAVIHDEHNSKNNTRTEILIPLTPHYEHQARWTRTCFPVAPVTIVFSNQNSAVPKLETIQICRDIQHVSFYFDAFGGTSHRFGFWLLFPQFQETGHLGFHFEDGCVLGDGVYNSYGLFVNPEKIQGRQLIGGVLLFRAEAGVQEMWRWWHDKTIILFLALGVERTPDGGFAKTSYHCKISVCPQAPVDALQLLGKFMASLREHLHNSGQSTYTCSDSFKHRSKSIKKYLPLSHGESTLHASAEFLNDEPLSHSQQSEITLTKLNFWYSEKRAKDFKRLARGFTI</sequence>
<evidence type="ECO:0000259" key="1">
    <source>
        <dbReference type="Pfam" id="PF06985"/>
    </source>
</evidence>
<feature type="domain" description="Heterokaryon incompatibility" evidence="1">
    <location>
        <begin position="111"/>
        <end position="203"/>
    </location>
</feature>
<dbReference type="PANTHER" id="PTHR10622">
    <property type="entry name" value="HET DOMAIN-CONTAINING PROTEIN"/>
    <property type="match status" value="1"/>
</dbReference>
<protein>
    <submittedName>
        <fullName evidence="3">Uncharacterized protein</fullName>
    </submittedName>
</protein>
<organism evidence="3 4">
    <name type="scientific">Xylaria hypoxylon</name>
    <dbReference type="NCBI Taxonomy" id="37992"/>
    <lineage>
        <taxon>Eukaryota</taxon>
        <taxon>Fungi</taxon>
        <taxon>Dikarya</taxon>
        <taxon>Ascomycota</taxon>
        <taxon>Pezizomycotina</taxon>
        <taxon>Sordariomycetes</taxon>
        <taxon>Xylariomycetidae</taxon>
        <taxon>Xylariales</taxon>
        <taxon>Xylariaceae</taxon>
        <taxon>Xylaria</taxon>
    </lineage>
</organism>
<dbReference type="EMBL" id="SKBN01000007">
    <property type="protein sequence ID" value="TGJ88051.1"/>
    <property type="molecule type" value="Genomic_DNA"/>
</dbReference>
<proteinExistence type="predicted"/>
<comment type="caution">
    <text evidence="3">The sequence shown here is derived from an EMBL/GenBank/DDBJ whole genome shotgun (WGS) entry which is preliminary data.</text>
</comment>
<dbReference type="Pfam" id="PF06985">
    <property type="entry name" value="HET"/>
    <property type="match status" value="1"/>
</dbReference>
<dbReference type="InterPro" id="IPR058525">
    <property type="entry name" value="DUF8212"/>
</dbReference>
<dbReference type="OrthoDB" id="194358at2759"/>
<reference evidence="3 4" key="1">
    <citation type="submission" date="2019-03" db="EMBL/GenBank/DDBJ databases">
        <title>Draft genome sequence of Xylaria hypoxylon DSM 108379, a ubiquitous saprotrophic-parasitic fungi on hardwood.</title>
        <authorList>
            <person name="Buettner E."/>
            <person name="Leonhardt S."/>
            <person name="Gebauer A.M."/>
            <person name="Liers C."/>
            <person name="Hofrichter M."/>
            <person name="Kellner H."/>
        </authorList>
    </citation>
    <scope>NUCLEOTIDE SEQUENCE [LARGE SCALE GENOMIC DNA]</scope>
    <source>
        <strain evidence="3 4">DSM 108379</strain>
    </source>
</reference>
<dbReference type="Proteomes" id="UP000297716">
    <property type="component" value="Unassembled WGS sequence"/>
</dbReference>
<evidence type="ECO:0000313" key="3">
    <source>
        <dbReference type="EMBL" id="TGJ88051.1"/>
    </source>
</evidence>
<dbReference type="STRING" id="37992.A0A4Z0Z8W4"/>
<dbReference type="InterPro" id="IPR010730">
    <property type="entry name" value="HET"/>
</dbReference>
<dbReference type="AlphaFoldDB" id="A0A4Z0Z8W4"/>
<gene>
    <name evidence="3" type="ORF">E0Z10_g720</name>
</gene>
<evidence type="ECO:0000259" key="2">
    <source>
        <dbReference type="Pfam" id="PF26640"/>
    </source>
</evidence>
<keyword evidence="4" id="KW-1185">Reference proteome</keyword>
<name>A0A4Z0Z8W4_9PEZI</name>